<keyword evidence="2" id="KW-1185">Reference proteome</keyword>
<evidence type="ECO:0000313" key="1">
    <source>
        <dbReference type="EMBL" id="MCP1383083.1"/>
    </source>
</evidence>
<comment type="caution">
    <text evidence="1">The sequence shown here is derived from an EMBL/GenBank/DDBJ whole genome shotgun (WGS) entry which is preliminary data.</text>
</comment>
<dbReference type="EMBL" id="JAMZEL010000004">
    <property type="protein sequence ID" value="MCP1383083.1"/>
    <property type="molecule type" value="Genomic_DNA"/>
</dbReference>
<reference evidence="1 2" key="1">
    <citation type="submission" date="2022-06" db="EMBL/GenBank/DDBJ databases">
        <title>Runella sp. S5 genome sequencing.</title>
        <authorList>
            <person name="Park S."/>
        </authorList>
    </citation>
    <scope>NUCLEOTIDE SEQUENCE [LARGE SCALE GENOMIC DNA]</scope>
    <source>
        <strain evidence="1 2">S5</strain>
    </source>
</reference>
<name>A0ABT1FQM5_9BACT</name>
<evidence type="ECO:0000313" key="2">
    <source>
        <dbReference type="Proteomes" id="UP001204772"/>
    </source>
</evidence>
<accession>A0ABT1FQM5</accession>
<gene>
    <name evidence="1" type="ORF">NCI00_11635</name>
</gene>
<sequence length="69" mass="8347">MDKDLFNILEKINLHESLNLSKIKEINFEEIDSENRVIGLTESLFYNSREVLCFNFYKHITRVIDKYDF</sequence>
<protein>
    <submittedName>
        <fullName evidence="1">Uncharacterized protein</fullName>
    </submittedName>
</protein>
<dbReference type="Proteomes" id="UP001204772">
    <property type="component" value="Unassembled WGS sequence"/>
</dbReference>
<organism evidence="1 2">
    <name type="scientific">Runella salmonicolor</name>
    <dbReference type="NCBI Taxonomy" id="2950278"/>
    <lineage>
        <taxon>Bacteria</taxon>
        <taxon>Pseudomonadati</taxon>
        <taxon>Bacteroidota</taxon>
        <taxon>Cytophagia</taxon>
        <taxon>Cytophagales</taxon>
        <taxon>Spirosomataceae</taxon>
        <taxon>Runella</taxon>
    </lineage>
</organism>
<dbReference type="RefSeq" id="WP_253527661.1">
    <property type="nucleotide sequence ID" value="NZ_JAMZEL010000004.1"/>
</dbReference>
<proteinExistence type="predicted"/>